<organism evidence="2 3">
    <name type="scientific">Nepenthes gracilis</name>
    <name type="common">Slender pitcher plant</name>
    <dbReference type="NCBI Taxonomy" id="150966"/>
    <lineage>
        <taxon>Eukaryota</taxon>
        <taxon>Viridiplantae</taxon>
        <taxon>Streptophyta</taxon>
        <taxon>Embryophyta</taxon>
        <taxon>Tracheophyta</taxon>
        <taxon>Spermatophyta</taxon>
        <taxon>Magnoliopsida</taxon>
        <taxon>eudicotyledons</taxon>
        <taxon>Gunneridae</taxon>
        <taxon>Pentapetalae</taxon>
        <taxon>Caryophyllales</taxon>
        <taxon>Nepenthaceae</taxon>
        <taxon>Nepenthes</taxon>
    </lineage>
</organism>
<gene>
    <name evidence="2" type="ORF">Nepgr_031897</name>
</gene>
<dbReference type="PANTHER" id="PTHR47430">
    <property type="entry name" value="GB|AAC33480.1"/>
    <property type="match status" value="1"/>
</dbReference>
<evidence type="ECO:0000256" key="1">
    <source>
        <dbReference type="SAM" id="MobiDB-lite"/>
    </source>
</evidence>
<feature type="region of interest" description="Disordered" evidence="1">
    <location>
        <begin position="146"/>
        <end position="178"/>
    </location>
</feature>
<sequence>MRMMCIPSTTGKAEKKGNGNETKIVKSVRNQLDNEESNGRGEEGKAVNLKKNQITIVEDEAGNTKIKKGKEISRHEGIGSKKRKTKKLVGNESSSFGAGYFHETHVDAEVMEKSELTESKNKKKKKKGDLGAAQEHEDFENIYDDVHSVSHSENNKGLSKIKKKTKSSRNDAGKAADRQVLEVINTDEAFNPYENSAPEKKLKKVRFSGSVEVYPISNSSTEMGRTLEDGLIRGKRFSSEEDEMVRKAVLNYIEVHSLGDEGLKMVLNCKSHLEVRRCWKEIGASLPWRPHMSVYYRAHILFERGESRKWTPKSWNLSNSSMKSTEQNGKPLLKNLVNIGFM</sequence>
<dbReference type="Proteomes" id="UP001279734">
    <property type="component" value="Unassembled WGS sequence"/>
</dbReference>
<evidence type="ECO:0000313" key="3">
    <source>
        <dbReference type="Proteomes" id="UP001279734"/>
    </source>
</evidence>
<feature type="compositionally biased region" description="Basic and acidic residues" evidence="1">
    <location>
        <begin position="102"/>
        <end position="120"/>
    </location>
</feature>
<proteinExistence type="predicted"/>
<feature type="compositionally biased region" description="Basic and acidic residues" evidence="1">
    <location>
        <begin position="168"/>
        <end position="178"/>
    </location>
</feature>
<reference evidence="2" key="1">
    <citation type="submission" date="2023-05" db="EMBL/GenBank/DDBJ databases">
        <title>Nepenthes gracilis genome sequencing.</title>
        <authorList>
            <person name="Fukushima K."/>
        </authorList>
    </citation>
    <scope>NUCLEOTIDE SEQUENCE</scope>
    <source>
        <strain evidence="2">SING2019-196</strain>
    </source>
</reference>
<keyword evidence="3" id="KW-1185">Reference proteome</keyword>
<protein>
    <submittedName>
        <fullName evidence="2">Uncharacterized protein</fullName>
    </submittedName>
</protein>
<evidence type="ECO:0000313" key="2">
    <source>
        <dbReference type="EMBL" id="GMH30054.1"/>
    </source>
</evidence>
<feature type="compositionally biased region" description="Basic and acidic residues" evidence="1">
    <location>
        <begin position="69"/>
        <end position="79"/>
    </location>
</feature>
<dbReference type="PANTHER" id="PTHR47430:SF4">
    <property type="entry name" value="GB|AAC33480.1"/>
    <property type="match status" value="1"/>
</dbReference>
<accession>A0AAD3TIZ7</accession>
<dbReference type="AlphaFoldDB" id="A0AAD3TIZ7"/>
<dbReference type="EMBL" id="BSYO01000037">
    <property type="protein sequence ID" value="GMH30054.1"/>
    <property type="molecule type" value="Genomic_DNA"/>
</dbReference>
<name>A0AAD3TIZ7_NEPGR</name>
<comment type="caution">
    <text evidence="2">The sequence shown here is derived from an EMBL/GenBank/DDBJ whole genome shotgun (WGS) entry which is preliminary data.</text>
</comment>
<feature type="region of interest" description="Disordered" evidence="1">
    <location>
        <begin position="66"/>
        <end position="133"/>
    </location>
</feature>